<evidence type="ECO:0000313" key="2">
    <source>
        <dbReference type="EMBL" id="SFH60831.1"/>
    </source>
</evidence>
<accession>A0A1I3BGG6</accession>
<dbReference type="Pfam" id="PF07610">
    <property type="entry name" value="DUF1573"/>
    <property type="match status" value="1"/>
</dbReference>
<dbReference type="OrthoDB" id="273711at2"/>
<feature type="compositionally biased region" description="Basic and acidic residues" evidence="1">
    <location>
        <begin position="11"/>
        <end position="22"/>
    </location>
</feature>
<evidence type="ECO:0000313" key="3">
    <source>
        <dbReference type="Proteomes" id="UP000199518"/>
    </source>
</evidence>
<organism evidence="2 3">
    <name type="scientific">Planctomicrobium piriforme</name>
    <dbReference type="NCBI Taxonomy" id="1576369"/>
    <lineage>
        <taxon>Bacteria</taxon>
        <taxon>Pseudomonadati</taxon>
        <taxon>Planctomycetota</taxon>
        <taxon>Planctomycetia</taxon>
        <taxon>Planctomycetales</taxon>
        <taxon>Planctomycetaceae</taxon>
        <taxon>Planctomicrobium</taxon>
    </lineage>
</organism>
<sequence length="397" mass="43528">MPEQRRRSRLRRESGDSSESKLRHWVAPRRIQPSGWGVGPACQSAIRQPGDLTVMLRQTLALGALAVVMTAWVSPIQAQELNWAEKMFSELKHDFGTVARGADTRATIVVTNIYEEDVSIGNVGTTCGCTAAKPDKNLLKTREQAQIEIKMNTVKFMRRKDSNVLVTLTFHGPQGSSTKEVKVPITAYIRSDVVITPEPGNADFGAVEFGAGAERKLEIAYAGRDNWNIKDVRVPNNNIEAGVKEVSRGPGRVSYELTVRLKPNAPLGSLHEQITLVTDDANAPEVPVLVMGKVEPDISVYPPSYTLGNLRPGESKTFQVVVKGKRPFTIAHIQCESADCFEVKQPTDEAKTVHIVPFKMTAPEKAGEFTEKFTFTIEGRPEPVMFQASGMIAAAGT</sequence>
<dbReference type="InterPro" id="IPR013783">
    <property type="entry name" value="Ig-like_fold"/>
</dbReference>
<name>A0A1I3BGG6_9PLAN</name>
<evidence type="ECO:0008006" key="4">
    <source>
        <dbReference type="Google" id="ProtNLM"/>
    </source>
</evidence>
<dbReference type="AlphaFoldDB" id="A0A1I3BGG6"/>
<feature type="compositionally biased region" description="Basic residues" evidence="1">
    <location>
        <begin position="1"/>
        <end position="10"/>
    </location>
</feature>
<dbReference type="Proteomes" id="UP000199518">
    <property type="component" value="Unassembled WGS sequence"/>
</dbReference>
<feature type="region of interest" description="Disordered" evidence="1">
    <location>
        <begin position="1"/>
        <end position="22"/>
    </location>
</feature>
<gene>
    <name evidence="2" type="ORF">SAMN05421753_101419</name>
</gene>
<proteinExistence type="predicted"/>
<reference evidence="3" key="1">
    <citation type="submission" date="2016-10" db="EMBL/GenBank/DDBJ databases">
        <authorList>
            <person name="Varghese N."/>
            <person name="Submissions S."/>
        </authorList>
    </citation>
    <scope>NUCLEOTIDE SEQUENCE [LARGE SCALE GENOMIC DNA]</scope>
    <source>
        <strain evidence="3">DSM 26348</strain>
    </source>
</reference>
<dbReference type="EMBL" id="FOQD01000001">
    <property type="protein sequence ID" value="SFH60831.1"/>
    <property type="molecule type" value="Genomic_DNA"/>
</dbReference>
<dbReference type="InterPro" id="IPR011467">
    <property type="entry name" value="DUF1573"/>
</dbReference>
<dbReference type="PANTHER" id="PTHR37833:SF1">
    <property type="entry name" value="SIGNAL PEPTIDE PROTEIN"/>
    <property type="match status" value="1"/>
</dbReference>
<dbReference type="PANTHER" id="PTHR37833">
    <property type="entry name" value="LIPOPROTEIN-RELATED"/>
    <property type="match status" value="1"/>
</dbReference>
<dbReference type="STRING" id="1576369.SAMN05421753_101419"/>
<dbReference type="Gene3D" id="2.60.40.10">
    <property type="entry name" value="Immunoglobulins"/>
    <property type="match status" value="2"/>
</dbReference>
<protein>
    <recommendedName>
        <fullName evidence="4">DUF1573 domain-containing protein</fullName>
    </recommendedName>
</protein>
<keyword evidence="3" id="KW-1185">Reference proteome</keyword>
<evidence type="ECO:0000256" key="1">
    <source>
        <dbReference type="SAM" id="MobiDB-lite"/>
    </source>
</evidence>